<keyword evidence="4" id="KW-0238">DNA-binding</keyword>
<feature type="domain" description="HTH deoR-type" evidence="3">
    <location>
        <begin position="8"/>
        <end position="63"/>
    </location>
</feature>
<keyword evidence="2" id="KW-0804">Transcription</keyword>
<evidence type="ECO:0000259" key="3">
    <source>
        <dbReference type="PROSITE" id="PS51000"/>
    </source>
</evidence>
<dbReference type="Pfam" id="PF25583">
    <property type="entry name" value="WCX"/>
    <property type="match status" value="1"/>
</dbReference>
<organism evidence="4 5">
    <name type="scientific">Paraburkholderia aspalathi</name>
    <dbReference type="NCBI Taxonomy" id="1324617"/>
    <lineage>
        <taxon>Bacteria</taxon>
        <taxon>Pseudomonadati</taxon>
        <taxon>Pseudomonadota</taxon>
        <taxon>Betaproteobacteria</taxon>
        <taxon>Burkholderiales</taxon>
        <taxon>Burkholderiaceae</taxon>
        <taxon>Paraburkholderia</taxon>
    </lineage>
</organism>
<gene>
    <name evidence="4" type="ORF">SAMN05192563_1021135</name>
</gene>
<dbReference type="PROSITE" id="PS51000">
    <property type="entry name" value="HTH_DEOR_2"/>
    <property type="match status" value="1"/>
</dbReference>
<dbReference type="PANTHER" id="PTHR34580">
    <property type="match status" value="1"/>
</dbReference>
<dbReference type="Pfam" id="PF13280">
    <property type="entry name" value="WYL"/>
    <property type="match status" value="1"/>
</dbReference>
<dbReference type="Pfam" id="PF08279">
    <property type="entry name" value="HTH_11"/>
    <property type="match status" value="1"/>
</dbReference>
<dbReference type="AlphaFoldDB" id="A0A1I7EI34"/>
<protein>
    <submittedName>
        <fullName evidence="4">Predicted DNA-binding transcriptional regulator YafY, contains an HTH and WYL domains</fullName>
    </submittedName>
</protein>
<dbReference type="GO" id="GO:0003677">
    <property type="term" value="F:DNA binding"/>
    <property type="evidence" value="ECO:0007669"/>
    <property type="project" value="UniProtKB-KW"/>
</dbReference>
<dbReference type="InterPro" id="IPR013196">
    <property type="entry name" value="HTH_11"/>
</dbReference>
<dbReference type="RefSeq" id="WP_244179466.1">
    <property type="nucleotide sequence ID" value="NZ_FPBH01000021.1"/>
</dbReference>
<proteinExistence type="predicted"/>
<dbReference type="Proteomes" id="UP000198844">
    <property type="component" value="Unassembled WGS sequence"/>
</dbReference>
<dbReference type="GO" id="GO:0003700">
    <property type="term" value="F:DNA-binding transcription factor activity"/>
    <property type="evidence" value="ECO:0007669"/>
    <property type="project" value="InterPro"/>
</dbReference>
<dbReference type="InterPro" id="IPR028349">
    <property type="entry name" value="PafC-like"/>
</dbReference>
<dbReference type="PIRSF" id="PIRSF016838">
    <property type="entry name" value="PafC"/>
    <property type="match status" value="1"/>
</dbReference>
<accession>A0A1I7EI34</accession>
<dbReference type="InterPro" id="IPR057727">
    <property type="entry name" value="WCX_dom"/>
</dbReference>
<evidence type="ECO:0000256" key="2">
    <source>
        <dbReference type="ARBA" id="ARBA00023163"/>
    </source>
</evidence>
<keyword evidence="1" id="KW-0805">Transcription regulation</keyword>
<dbReference type="InterPro" id="IPR051534">
    <property type="entry name" value="CBASS_pafABC_assoc_protein"/>
</dbReference>
<dbReference type="InterPro" id="IPR036390">
    <property type="entry name" value="WH_DNA-bd_sf"/>
</dbReference>
<dbReference type="InterPro" id="IPR026881">
    <property type="entry name" value="WYL_dom"/>
</dbReference>
<dbReference type="InterPro" id="IPR036388">
    <property type="entry name" value="WH-like_DNA-bd_sf"/>
</dbReference>
<dbReference type="PANTHER" id="PTHR34580:SF1">
    <property type="entry name" value="PROTEIN PAFC"/>
    <property type="match status" value="1"/>
</dbReference>
<dbReference type="Gene3D" id="1.10.10.10">
    <property type="entry name" value="Winged helix-like DNA-binding domain superfamily/Winged helix DNA-binding domain"/>
    <property type="match status" value="1"/>
</dbReference>
<dbReference type="SUPFAM" id="SSF46785">
    <property type="entry name" value="Winged helix' DNA-binding domain"/>
    <property type="match status" value="1"/>
</dbReference>
<sequence length="327" mass="36020">MITLVRMRASRLLSILMTLQARGRVTAQSLADECAVSLRTIYRDIDALSAAGVPVQSERGAEGGYRLLDGYRTRLNGLSSQEAEALFLAGLPGPVQALGLGAVMAGAQTKLLAALPVELRSTAERMRSRFHLDAPGWFSDADQPANLPLIASAVWEQHPLEIRYQSWKAEKFRRIEPLGIVLKSGAWYVVGRVGADIRIYRISRILELSMLDETFERPPAFDLAAYWQDSTQRLSEEMHASEATLRPSPWGMQMLEAFTSPFARSAAKIGEPDPSDGWCTVTLPVGSIRQACAELLRFGAEADVLAPPELRARFAEVAAALHRRYAQ</sequence>
<reference evidence="4 5" key="1">
    <citation type="submission" date="2016-10" db="EMBL/GenBank/DDBJ databases">
        <authorList>
            <person name="de Groot N.N."/>
        </authorList>
    </citation>
    <scope>NUCLEOTIDE SEQUENCE [LARGE SCALE GENOMIC DNA]</scope>
    <source>
        <strain evidence="4 5">LMG 27731</strain>
    </source>
</reference>
<evidence type="ECO:0000313" key="5">
    <source>
        <dbReference type="Proteomes" id="UP000198844"/>
    </source>
</evidence>
<name>A0A1I7EI34_9BURK</name>
<dbReference type="EMBL" id="FPBH01000021">
    <property type="protein sequence ID" value="SFU23569.1"/>
    <property type="molecule type" value="Genomic_DNA"/>
</dbReference>
<evidence type="ECO:0000256" key="1">
    <source>
        <dbReference type="ARBA" id="ARBA00023015"/>
    </source>
</evidence>
<dbReference type="InterPro" id="IPR001034">
    <property type="entry name" value="DeoR_HTH"/>
</dbReference>
<dbReference type="PROSITE" id="PS52050">
    <property type="entry name" value="WYL"/>
    <property type="match status" value="1"/>
</dbReference>
<evidence type="ECO:0000313" key="4">
    <source>
        <dbReference type="EMBL" id="SFU23569.1"/>
    </source>
</evidence>